<name>A0A811LV30_9BILA</name>
<dbReference type="OrthoDB" id="9970333at2759"/>
<dbReference type="GO" id="GO:0000014">
    <property type="term" value="F:single-stranded DNA endodeoxyribonuclease activity"/>
    <property type="evidence" value="ECO:0007669"/>
    <property type="project" value="TreeGrafter"/>
</dbReference>
<dbReference type="GO" id="GO:0000793">
    <property type="term" value="C:condensed chromosome"/>
    <property type="evidence" value="ECO:0007669"/>
    <property type="project" value="TreeGrafter"/>
</dbReference>
<dbReference type="GO" id="GO:0044774">
    <property type="term" value="P:mitotic DNA integrity checkpoint signaling"/>
    <property type="evidence" value="ECO:0007669"/>
    <property type="project" value="TreeGrafter"/>
</dbReference>
<dbReference type="Proteomes" id="UP000783686">
    <property type="component" value="Unassembled WGS sequence"/>
</dbReference>
<dbReference type="GO" id="GO:0000729">
    <property type="term" value="P:DNA double-strand break processing"/>
    <property type="evidence" value="ECO:0007669"/>
    <property type="project" value="TreeGrafter"/>
</dbReference>
<dbReference type="InterPro" id="IPR001888">
    <property type="entry name" value="Transposase_1"/>
</dbReference>
<dbReference type="Gene3D" id="3.30.420.10">
    <property type="entry name" value="Ribonuclease H-like superfamily/Ribonuclease H"/>
    <property type="match status" value="1"/>
</dbReference>
<dbReference type="GO" id="GO:0015074">
    <property type="term" value="P:DNA integration"/>
    <property type="evidence" value="ECO:0007669"/>
    <property type="project" value="TreeGrafter"/>
</dbReference>
<dbReference type="InterPro" id="IPR036397">
    <property type="entry name" value="RNaseH_sf"/>
</dbReference>
<sequence length="150" mass="17804">MGYVKKLEKWVPHNLSNEQKKKRKEAAQKLLVRAKNPHFWDQIVTSDEKWVCYNNKRRSRRWTCRGQPASHFAKPDLRQKKLMLTGWWCSRGLIHYSYLKHGQTITANTYCEQIDEIPTDVEKTRPNHTARQRPASRGKDDTRKTEGAWV</sequence>
<comment type="caution">
    <text evidence="2">The sequence shown here is derived from an EMBL/GenBank/DDBJ whole genome shotgun (WGS) entry which is preliminary data.</text>
</comment>
<dbReference type="EMBL" id="CAJFCW020000006">
    <property type="protein sequence ID" value="CAG9128111.1"/>
    <property type="molecule type" value="Genomic_DNA"/>
</dbReference>
<dbReference type="AlphaFoldDB" id="A0A811LV30"/>
<feature type="compositionally biased region" description="Basic residues" evidence="1">
    <location>
        <begin position="126"/>
        <end position="136"/>
    </location>
</feature>
<gene>
    <name evidence="2" type="ORF">BOKJ2_LOCUS14365</name>
</gene>
<evidence type="ECO:0000313" key="2">
    <source>
        <dbReference type="EMBL" id="CAD5230885.1"/>
    </source>
</evidence>
<dbReference type="PANTHER" id="PTHR46060">
    <property type="entry name" value="MARINER MOS1 TRANSPOSASE-LIKE PROTEIN"/>
    <property type="match status" value="1"/>
</dbReference>
<evidence type="ECO:0000313" key="3">
    <source>
        <dbReference type="Proteomes" id="UP000614601"/>
    </source>
</evidence>
<dbReference type="GO" id="GO:0006303">
    <property type="term" value="P:double-strand break repair via nonhomologous end joining"/>
    <property type="evidence" value="ECO:0007669"/>
    <property type="project" value="TreeGrafter"/>
</dbReference>
<protein>
    <recommendedName>
        <fullName evidence="4">Transposase</fullName>
    </recommendedName>
</protein>
<keyword evidence="3" id="KW-1185">Reference proteome</keyword>
<feature type="region of interest" description="Disordered" evidence="1">
    <location>
        <begin position="121"/>
        <end position="150"/>
    </location>
</feature>
<dbReference type="GO" id="GO:0003690">
    <property type="term" value="F:double-stranded DNA binding"/>
    <property type="evidence" value="ECO:0007669"/>
    <property type="project" value="TreeGrafter"/>
</dbReference>
<dbReference type="GO" id="GO:0044547">
    <property type="term" value="F:DNA topoisomerase binding"/>
    <property type="evidence" value="ECO:0007669"/>
    <property type="project" value="TreeGrafter"/>
</dbReference>
<dbReference type="InterPro" id="IPR052709">
    <property type="entry name" value="Transposase-MT_Hybrid"/>
</dbReference>
<dbReference type="PANTHER" id="PTHR46060:SF2">
    <property type="entry name" value="HISTONE-LYSINE N-METHYLTRANSFERASE SETMAR"/>
    <property type="match status" value="1"/>
</dbReference>
<evidence type="ECO:0008006" key="4">
    <source>
        <dbReference type="Google" id="ProtNLM"/>
    </source>
</evidence>
<dbReference type="GO" id="GO:0035861">
    <property type="term" value="C:site of double-strand break"/>
    <property type="evidence" value="ECO:0007669"/>
    <property type="project" value="TreeGrafter"/>
</dbReference>
<feature type="compositionally biased region" description="Basic and acidic residues" evidence="1">
    <location>
        <begin position="137"/>
        <end position="150"/>
    </location>
</feature>
<reference evidence="2" key="1">
    <citation type="submission" date="2020-09" db="EMBL/GenBank/DDBJ databases">
        <authorList>
            <person name="Kikuchi T."/>
        </authorList>
    </citation>
    <scope>NUCLEOTIDE SEQUENCE</scope>
    <source>
        <strain evidence="2">SH1</strain>
    </source>
</reference>
<dbReference type="GO" id="GO:0031297">
    <property type="term" value="P:replication fork processing"/>
    <property type="evidence" value="ECO:0007669"/>
    <property type="project" value="TreeGrafter"/>
</dbReference>
<dbReference type="GO" id="GO:0003697">
    <property type="term" value="F:single-stranded DNA binding"/>
    <property type="evidence" value="ECO:0007669"/>
    <property type="project" value="TreeGrafter"/>
</dbReference>
<accession>A0A811LV30</accession>
<evidence type="ECO:0000256" key="1">
    <source>
        <dbReference type="SAM" id="MobiDB-lite"/>
    </source>
</evidence>
<dbReference type="GO" id="GO:0005634">
    <property type="term" value="C:nucleus"/>
    <property type="evidence" value="ECO:0007669"/>
    <property type="project" value="TreeGrafter"/>
</dbReference>
<dbReference type="Proteomes" id="UP000614601">
    <property type="component" value="Unassembled WGS sequence"/>
</dbReference>
<proteinExistence type="predicted"/>
<dbReference type="GO" id="GO:0042800">
    <property type="term" value="F:histone H3K4 methyltransferase activity"/>
    <property type="evidence" value="ECO:0007669"/>
    <property type="project" value="TreeGrafter"/>
</dbReference>
<dbReference type="EMBL" id="CAJFDH010000006">
    <property type="protein sequence ID" value="CAD5230885.1"/>
    <property type="molecule type" value="Genomic_DNA"/>
</dbReference>
<dbReference type="GO" id="GO:0046975">
    <property type="term" value="F:histone H3K36 methyltransferase activity"/>
    <property type="evidence" value="ECO:0007669"/>
    <property type="project" value="TreeGrafter"/>
</dbReference>
<organism evidence="2 3">
    <name type="scientific">Bursaphelenchus okinawaensis</name>
    <dbReference type="NCBI Taxonomy" id="465554"/>
    <lineage>
        <taxon>Eukaryota</taxon>
        <taxon>Metazoa</taxon>
        <taxon>Ecdysozoa</taxon>
        <taxon>Nematoda</taxon>
        <taxon>Chromadorea</taxon>
        <taxon>Rhabditida</taxon>
        <taxon>Tylenchina</taxon>
        <taxon>Tylenchomorpha</taxon>
        <taxon>Aphelenchoidea</taxon>
        <taxon>Aphelenchoididae</taxon>
        <taxon>Bursaphelenchus</taxon>
    </lineage>
</organism>
<dbReference type="Pfam" id="PF01359">
    <property type="entry name" value="Transposase_1"/>
    <property type="match status" value="1"/>
</dbReference>